<evidence type="ECO:0000313" key="2">
    <source>
        <dbReference type="Proteomes" id="UP000000600"/>
    </source>
</evidence>
<accession>A0DEM7</accession>
<dbReference type="SUPFAM" id="SSF52096">
    <property type="entry name" value="ClpP/crotonase"/>
    <property type="match status" value="1"/>
</dbReference>
<dbReference type="OrthoDB" id="410701at2759"/>
<name>A0DEM7_PARTE</name>
<dbReference type="InParanoid" id="A0DEM7"/>
<keyword evidence="2" id="KW-1185">Reference proteome</keyword>
<evidence type="ECO:0000313" key="1">
    <source>
        <dbReference type="EMBL" id="CAK81494.1"/>
    </source>
</evidence>
<organism evidence="1 2">
    <name type="scientific">Paramecium tetraurelia</name>
    <dbReference type="NCBI Taxonomy" id="5888"/>
    <lineage>
        <taxon>Eukaryota</taxon>
        <taxon>Sar</taxon>
        <taxon>Alveolata</taxon>
        <taxon>Ciliophora</taxon>
        <taxon>Intramacronucleata</taxon>
        <taxon>Oligohymenophorea</taxon>
        <taxon>Peniculida</taxon>
        <taxon>Parameciidae</taxon>
        <taxon>Paramecium</taxon>
    </lineage>
</organism>
<dbReference type="KEGG" id="ptm:GSPATT00016320001"/>
<dbReference type="RefSeq" id="XP_001448891.1">
    <property type="nucleotide sequence ID" value="XM_001448854.1"/>
</dbReference>
<proteinExistence type="predicted"/>
<dbReference type="STRING" id="5888.A0DEM7"/>
<dbReference type="HOGENOM" id="CLU_1725864_0_0_1"/>
<dbReference type="AlphaFoldDB" id="A0DEM7"/>
<reference evidence="1 2" key="1">
    <citation type="journal article" date="2006" name="Nature">
        <title>Global trends of whole-genome duplications revealed by the ciliate Paramecium tetraurelia.</title>
        <authorList>
            <consortium name="Genoscope"/>
            <person name="Aury J.-M."/>
            <person name="Jaillon O."/>
            <person name="Duret L."/>
            <person name="Noel B."/>
            <person name="Jubin C."/>
            <person name="Porcel B.M."/>
            <person name="Segurens B."/>
            <person name="Daubin V."/>
            <person name="Anthouard V."/>
            <person name="Aiach N."/>
            <person name="Arnaiz O."/>
            <person name="Billaut A."/>
            <person name="Beisson J."/>
            <person name="Blanc I."/>
            <person name="Bouhouche K."/>
            <person name="Camara F."/>
            <person name="Duharcourt S."/>
            <person name="Guigo R."/>
            <person name="Gogendeau D."/>
            <person name="Katinka M."/>
            <person name="Keller A.-M."/>
            <person name="Kissmehl R."/>
            <person name="Klotz C."/>
            <person name="Koll F."/>
            <person name="Le Moue A."/>
            <person name="Lepere C."/>
            <person name="Malinsky S."/>
            <person name="Nowacki M."/>
            <person name="Nowak J.K."/>
            <person name="Plattner H."/>
            <person name="Poulain J."/>
            <person name="Ruiz F."/>
            <person name="Serrano V."/>
            <person name="Zagulski M."/>
            <person name="Dessen P."/>
            <person name="Betermier M."/>
            <person name="Weissenbach J."/>
            <person name="Scarpelli C."/>
            <person name="Schachter V."/>
            <person name="Sperling L."/>
            <person name="Meyer E."/>
            <person name="Cohen J."/>
            <person name="Wincker P."/>
        </authorList>
    </citation>
    <scope>NUCLEOTIDE SEQUENCE [LARGE SCALE GENOMIC DNA]</scope>
    <source>
        <strain evidence="1 2">Stock d4-2</strain>
    </source>
</reference>
<dbReference type="Proteomes" id="UP000000600">
    <property type="component" value="Unassembled WGS sequence"/>
</dbReference>
<sequence>MIGLNNFETQLIVKNLSDTLMKLPTYLNRGGLELPLACDLRVVTKSSIFSYLKQDQQLYQEMLNLKTPRVIGVALAQELTIQEEDKMLKIHEKQDQLIMYMKMDIDIQNSPIGVRTAKADINKGIEVDMQREFKMRNICIIKFATIRIDQKD</sequence>
<dbReference type="GeneID" id="5034676"/>
<gene>
    <name evidence="1" type="ORF">GSPATT00016320001</name>
</gene>
<dbReference type="InterPro" id="IPR029045">
    <property type="entry name" value="ClpP/crotonase-like_dom_sf"/>
</dbReference>
<dbReference type="EMBL" id="CT868407">
    <property type="protein sequence ID" value="CAK81494.1"/>
    <property type="molecule type" value="Genomic_DNA"/>
</dbReference>
<protein>
    <submittedName>
        <fullName evidence="1">Uncharacterized protein</fullName>
    </submittedName>
</protein>